<dbReference type="SUPFAM" id="SSF46894">
    <property type="entry name" value="C-terminal effector domain of the bipartite response regulators"/>
    <property type="match status" value="1"/>
</dbReference>
<dbReference type="InterPro" id="IPR016032">
    <property type="entry name" value="Sig_transdc_resp-reg_C-effctor"/>
</dbReference>
<dbReference type="InterPro" id="IPR036388">
    <property type="entry name" value="WH-like_DNA-bd_sf"/>
</dbReference>
<evidence type="ECO:0000259" key="1">
    <source>
        <dbReference type="SMART" id="SM00421"/>
    </source>
</evidence>
<proteinExistence type="predicted"/>
<dbReference type="Gene3D" id="1.10.10.10">
    <property type="entry name" value="Winged helix-like DNA-binding domain superfamily/Winged helix DNA-binding domain"/>
    <property type="match status" value="1"/>
</dbReference>
<evidence type="ECO:0000313" key="3">
    <source>
        <dbReference type="Proteomes" id="UP001524499"/>
    </source>
</evidence>
<reference evidence="2 3" key="1">
    <citation type="submission" date="2022-07" db="EMBL/GenBank/DDBJ databases">
        <title>Methylomonas rivi sp. nov., Methylomonas rosea sp. nov., Methylomonas aureus sp. nov. and Methylomonas subterranea sp. nov., four novel methanotrophs isolated from a freshwater creek and the deep terrestrial subsurface.</title>
        <authorList>
            <person name="Abin C."/>
            <person name="Sankaranarayanan K."/>
            <person name="Garner C."/>
            <person name="Sindelar R."/>
            <person name="Kotary K."/>
            <person name="Garner R."/>
            <person name="Barclay S."/>
            <person name="Lawson P."/>
            <person name="Krumholz L."/>
        </authorList>
    </citation>
    <scope>NUCLEOTIDE SEQUENCE [LARGE SCALE GENOMIC DNA]</scope>
    <source>
        <strain evidence="2 3">SURF-2</strain>
    </source>
</reference>
<evidence type="ECO:0000313" key="2">
    <source>
        <dbReference type="EMBL" id="MCQ8103147.1"/>
    </source>
</evidence>
<dbReference type="Pfam" id="PF00196">
    <property type="entry name" value="GerE"/>
    <property type="match status" value="1"/>
</dbReference>
<protein>
    <submittedName>
        <fullName evidence="2">LuxR C-terminal-related transcriptional regulator</fullName>
    </submittedName>
</protein>
<dbReference type="SMART" id="SM00421">
    <property type="entry name" value="HTH_LUXR"/>
    <property type="match status" value="1"/>
</dbReference>
<comment type="caution">
    <text evidence="2">The sequence shown here is derived from an EMBL/GenBank/DDBJ whole genome shotgun (WGS) entry which is preliminary data.</text>
</comment>
<dbReference type="EMBL" id="JANIBJ010000004">
    <property type="protein sequence ID" value="MCQ8103147.1"/>
    <property type="molecule type" value="Genomic_DNA"/>
</dbReference>
<sequence>MRQLSDDLYLHTILANAPGYPLIWNRFLLELTRQLSCDSGALLVTDLNDFGKTRFLFSAHIPQEYREQYEDRLNRQDHFNRYICQNPRRIFCNQNLINELPGEHKGALPSPEQQTFRFGVALTCGQNHALSLLLGRDTAFTDIEQQHISRLLENTLPKLQDAMHKEQRHKINTQLLHHLGDHFDGYIIVDQGLNILFSDPVYTAIISQLDCVQITENRFGMKNPAIEQKLLSLMRDNQESRSIHNQCQSCQISLIPLAALKNLYQWECHIDGFILSFTHEKDKNPAMERLMRLHNLSRCEAICALHFMKNPSIADIAQHSYRSQETVRNHIKHTMQKMNVHSQAELMKKLITLASL</sequence>
<dbReference type="RefSeq" id="WP_256600817.1">
    <property type="nucleotide sequence ID" value="NZ_JANIBJ010000004.1"/>
</dbReference>
<dbReference type="Proteomes" id="UP001524499">
    <property type="component" value="Unassembled WGS sequence"/>
</dbReference>
<accession>A0ABT1TCG4</accession>
<keyword evidence="3" id="KW-1185">Reference proteome</keyword>
<name>A0ABT1TCG4_9GAMM</name>
<dbReference type="InterPro" id="IPR000792">
    <property type="entry name" value="Tscrpt_reg_LuxR_C"/>
</dbReference>
<gene>
    <name evidence="2" type="ORF">NP590_03420</name>
</gene>
<feature type="domain" description="HTH luxR-type" evidence="1">
    <location>
        <begin position="293"/>
        <end position="350"/>
    </location>
</feature>
<organism evidence="2 3">
    <name type="scientific">Methylomonas subterranea</name>
    <dbReference type="NCBI Taxonomy" id="2952225"/>
    <lineage>
        <taxon>Bacteria</taxon>
        <taxon>Pseudomonadati</taxon>
        <taxon>Pseudomonadota</taxon>
        <taxon>Gammaproteobacteria</taxon>
        <taxon>Methylococcales</taxon>
        <taxon>Methylococcaceae</taxon>
        <taxon>Methylomonas</taxon>
    </lineage>
</organism>